<feature type="compositionally biased region" description="Basic and acidic residues" evidence="2">
    <location>
        <begin position="1566"/>
        <end position="1575"/>
    </location>
</feature>
<feature type="region of interest" description="Disordered" evidence="2">
    <location>
        <begin position="1894"/>
        <end position="1920"/>
    </location>
</feature>
<feature type="compositionally biased region" description="Basic and acidic residues" evidence="2">
    <location>
        <begin position="1354"/>
        <end position="1368"/>
    </location>
</feature>
<feature type="compositionally biased region" description="Polar residues" evidence="2">
    <location>
        <begin position="1297"/>
        <end position="1313"/>
    </location>
</feature>
<feature type="coiled-coil region" evidence="1">
    <location>
        <begin position="481"/>
        <end position="515"/>
    </location>
</feature>
<feature type="compositionally biased region" description="Basic and acidic residues" evidence="2">
    <location>
        <begin position="167"/>
        <end position="183"/>
    </location>
</feature>
<feature type="compositionally biased region" description="Basic and acidic residues" evidence="2">
    <location>
        <begin position="1801"/>
        <end position="1816"/>
    </location>
</feature>
<gene>
    <name evidence="3" type="ORF">GWI33_021188</name>
</gene>
<keyword evidence="1" id="KW-0175">Coiled coil</keyword>
<protein>
    <recommendedName>
        <fullName evidence="5">PHD finger protein 10</fullName>
    </recommendedName>
</protein>
<feature type="compositionally biased region" description="Basic and acidic residues" evidence="2">
    <location>
        <begin position="2339"/>
        <end position="2350"/>
    </location>
</feature>
<name>A0A834LZU7_RHYFE</name>
<feature type="compositionally biased region" description="Polar residues" evidence="2">
    <location>
        <begin position="1695"/>
        <end position="1714"/>
    </location>
</feature>
<evidence type="ECO:0008006" key="5">
    <source>
        <dbReference type="Google" id="ProtNLM"/>
    </source>
</evidence>
<feature type="compositionally biased region" description="Polar residues" evidence="2">
    <location>
        <begin position="2540"/>
        <end position="2551"/>
    </location>
</feature>
<feature type="compositionally biased region" description="Basic and acidic residues" evidence="2">
    <location>
        <begin position="1"/>
        <end position="13"/>
    </location>
</feature>
<feature type="compositionally biased region" description="Low complexity" evidence="2">
    <location>
        <begin position="2467"/>
        <end position="2479"/>
    </location>
</feature>
<feature type="compositionally biased region" description="Basic and acidic residues" evidence="2">
    <location>
        <begin position="2315"/>
        <end position="2325"/>
    </location>
</feature>
<reference evidence="3" key="1">
    <citation type="submission" date="2020-08" db="EMBL/GenBank/DDBJ databases">
        <title>Genome sequencing and assembly of the red palm weevil Rhynchophorus ferrugineus.</title>
        <authorList>
            <person name="Dias G.B."/>
            <person name="Bergman C.M."/>
            <person name="Manee M."/>
        </authorList>
    </citation>
    <scope>NUCLEOTIDE SEQUENCE</scope>
    <source>
        <strain evidence="3">AA-2017</strain>
        <tissue evidence="3">Whole larva</tissue>
    </source>
</reference>
<feature type="compositionally biased region" description="Basic and acidic residues" evidence="2">
    <location>
        <begin position="2560"/>
        <end position="2570"/>
    </location>
</feature>
<dbReference type="OrthoDB" id="1903104at2759"/>
<dbReference type="EMBL" id="JAACXV010014625">
    <property type="protein sequence ID" value="KAF7265393.1"/>
    <property type="molecule type" value="Genomic_DNA"/>
</dbReference>
<comment type="caution">
    <text evidence="3">The sequence shown here is derived from an EMBL/GenBank/DDBJ whole genome shotgun (WGS) entry which is preliminary data.</text>
</comment>
<feature type="region of interest" description="Disordered" evidence="2">
    <location>
        <begin position="1"/>
        <end position="84"/>
    </location>
</feature>
<feature type="region of interest" description="Disordered" evidence="2">
    <location>
        <begin position="2786"/>
        <end position="2840"/>
    </location>
</feature>
<feature type="compositionally biased region" description="Basic and acidic residues" evidence="2">
    <location>
        <begin position="322"/>
        <end position="336"/>
    </location>
</feature>
<feature type="region of interest" description="Disordered" evidence="2">
    <location>
        <begin position="1120"/>
        <end position="1147"/>
    </location>
</feature>
<organism evidence="3 4">
    <name type="scientific">Rhynchophorus ferrugineus</name>
    <name type="common">Red palm weevil</name>
    <name type="synonym">Curculio ferrugineus</name>
    <dbReference type="NCBI Taxonomy" id="354439"/>
    <lineage>
        <taxon>Eukaryota</taxon>
        <taxon>Metazoa</taxon>
        <taxon>Ecdysozoa</taxon>
        <taxon>Arthropoda</taxon>
        <taxon>Hexapoda</taxon>
        <taxon>Insecta</taxon>
        <taxon>Pterygota</taxon>
        <taxon>Neoptera</taxon>
        <taxon>Endopterygota</taxon>
        <taxon>Coleoptera</taxon>
        <taxon>Polyphaga</taxon>
        <taxon>Cucujiformia</taxon>
        <taxon>Curculionidae</taxon>
        <taxon>Dryophthorinae</taxon>
        <taxon>Rhynchophorus</taxon>
    </lineage>
</organism>
<feature type="region of interest" description="Disordered" evidence="2">
    <location>
        <begin position="2517"/>
        <end position="2570"/>
    </location>
</feature>
<feature type="compositionally biased region" description="Polar residues" evidence="2">
    <location>
        <begin position="122"/>
        <end position="137"/>
    </location>
</feature>
<feature type="compositionally biased region" description="Basic and acidic residues" evidence="2">
    <location>
        <begin position="1746"/>
        <end position="1766"/>
    </location>
</feature>
<evidence type="ECO:0000313" key="3">
    <source>
        <dbReference type="EMBL" id="KAF7265393.1"/>
    </source>
</evidence>
<feature type="region of interest" description="Disordered" evidence="2">
    <location>
        <begin position="2315"/>
        <end position="2350"/>
    </location>
</feature>
<feature type="coiled-coil region" evidence="1">
    <location>
        <begin position="2354"/>
        <end position="2398"/>
    </location>
</feature>
<feature type="compositionally biased region" description="Low complexity" evidence="2">
    <location>
        <begin position="41"/>
        <end position="53"/>
    </location>
</feature>
<feature type="region of interest" description="Disordered" evidence="2">
    <location>
        <begin position="122"/>
        <end position="187"/>
    </location>
</feature>
<evidence type="ECO:0000256" key="2">
    <source>
        <dbReference type="SAM" id="MobiDB-lite"/>
    </source>
</evidence>
<feature type="region of interest" description="Disordered" evidence="2">
    <location>
        <begin position="1339"/>
        <end position="1375"/>
    </location>
</feature>
<feature type="compositionally biased region" description="Acidic residues" evidence="2">
    <location>
        <begin position="2787"/>
        <end position="2799"/>
    </location>
</feature>
<feature type="compositionally biased region" description="Basic residues" evidence="2">
    <location>
        <begin position="2119"/>
        <end position="2129"/>
    </location>
</feature>
<feature type="compositionally biased region" description="Basic and acidic residues" evidence="2">
    <location>
        <begin position="1847"/>
        <end position="1859"/>
    </location>
</feature>
<feature type="compositionally biased region" description="Basic and acidic residues" evidence="2">
    <location>
        <begin position="1902"/>
        <end position="1920"/>
    </location>
</feature>
<feature type="compositionally biased region" description="Low complexity" evidence="2">
    <location>
        <begin position="2800"/>
        <end position="2811"/>
    </location>
</feature>
<feature type="region of interest" description="Disordered" evidence="2">
    <location>
        <begin position="1494"/>
        <end position="1575"/>
    </location>
</feature>
<feature type="region of interest" description="Disordered" evidence="2">
    <location>
        <begin position="2046"/>
        <end position="2141"/>
    </location>
</feature>
<feature type="compositionally biased region" description="Basic and acidic residues" evidence="2">
    <location>
        <begin position="1534"/>
        <end position="1551"/>
    </location>
</feature>
<keyword evidence="4" id="KW-1185">Reference proteome</keyword>
<feature type="compositionally biased region" description="Acidic residues" evidence="2">
    <location>
        <begin position="2326"/>
        <end position="2338"/>
    </location>
</feature>
<sequence>MENDKSADNEKELTSTSSCGMGKLLSTNKEEKSDSNDTLPTSSTDASTSFTATNLVPDDPISSTSSETDPIKTKQLIAEPEKQNFPELEEVELLEMSMATASEKIEENVDDLVNDLETLLGESSQPFSLHNASSKPDISNKDMSEIENVNTPEGLPDDEVSSNTVNVEKETTETTENSQDHEMSSNTKTNVIESENISGEILQPESNKVVEEVIETKDINLSQETMDDKCHSHEENILTSDVDHTNIEQNLNDKPHCDVKDNLECDELSSNKNTVTSITPLLEPTSDTDKHIKAAVSNIQESNMAVDQNVQDNFIKNSNMEPNRDEGSEVEKEHSDSLNTDTCNMKICENSLKDNEHSESKGEISSNINIEECTKRQCDDITLPEIMDISNQEKVCENKMTNQDITLNEVTDNSNIQKTAEEEIPSGINENVKTLTADIQECDKVLEKITCKEDSSETDMKVSAIIVGDVILQSDQVDDNVDIHKSTIDSLEININQVELKLNEQLQSSTQHEEQVSIEQETITVDTDQKIQNPENKEVEQAALETKTVDVSDNLPEQSEGSGEVIEKVQDSISGDINEITVNRESSRNVLFNEGSDSEKLLCNQSNTLDEVQEKETIVEEIFVQAPSPHIVSGEASLVVENIEENMGKEPLEKKDLELMDTSECPDDLSAHFKPDVSAENLNKDTDDVTDQYTFNIDEENSQDNKLETEENVNEVHSQKNIEVAESATTELDSDFCVSRGENNAIESQKELNSVSVEVKEAQLTLSASLEREKVCEQIIEQPLEHETQLENSSNSIEVSMLEESIKVDTTEPSVTEVDAETMECARNVKEDQAGSFSEDVQFSILESAMEVDENCSEITDQDKSSENTDNVPETIKNVTAVNENETVNEGSQVSETIIVDSNIEKEDIELSTTVEQNVDIVLKEETDELKSSIDQKPHNLNDQVLDVGESQDVSDNNDIAKDVESNISVQLLKSNIEKEETEIETGEFVSEDTTANEDETTSMDKIEEVLEIQEIVEHNVDVEITADKATETVEDEDFIKDEAPDNSKEASAVNEVELAEPNSNENVIKCINEDQIKDTIKEKLADDTNEEIGGNVGKEEIKENSIEGEINDNIKAESPVVKSTNSEPETEMNEEYMTPEKTQSDTTSPVIIEDQMVLKENANANVEGIDSEQTCHLTEKISSTDNVSTMEIEEIQKDSDEVDNTNVCVNKSPIRQDDLIALSETSTSDKKTHMEINIRRKTVEQDLEKVVCLSEESSDSDSVEMLKCTSQDTKGSVNSDGVSSVSILNDQIVTSMPLSDDQVSTSVTPSEEQLTHEMEEENSNLEETDLIKIAKQVEHRGDDSSNALSETTEDSHELLSKNQEADKSPFSLRIVQSANTKSNIDDRNLTDKELRDIEAIRAAVASITDSSQDTYDSYLVDSSVTENILPEISDDVPELSGDPVDVQETCSNSPKSVLIEDIVQSSTSTDIIQESKEATQTENLADLSVQKTAETSNLEKIPAEDASTSDVKHTDEGNVGRPNEEPENAFESSNKENETVEEKGIVKEEPLDVTEEDITVKQHTTKMDNSDASALEDKLENLEEMVMNEKMGKNKSRKSMKINEPLSISIEDVEREKLYSPKVTIKPVKVPDDEVSTTSDAEVKGSLKMTITKQSDTMHSILKVFNPEDDSELGDNEEPIPKLIIKPKHEQQHSPKTPSRSSKIYSPTSTQRCGSPRVTIKPVVKPPESKNEPVGPLKITFKPVVKADDATKRHSPKARELEQKNHNPKITIKPIPKPVEPEKEEGMPTTPKVTIKPIKRPHEDMEGDMEHEKSSPKITIKPVVRSSEDIDQPNQSTPRLIIKPIKKQEEEMKEHEQGRSSPKISIKPIVKPASLDNEEEIEEVKERIVLKINKGNLPTPGKDKSKREYPEDEKSEKLGKIKLKFSTSGGHPHIVQEDEGVKKQKKDYIFSQNPESQLKRALDDKMTDKSKKMRTSITPEREVKVELQTNEQKINPVVVNIDDLRANALVGDKNCLTPSSTKIMDLVPRSLHAVAAAPALTITATTPVTPTPKKRGRPRKVPLEIRPELTDPINPQATYHSTPSNQSITSTPGSATSSAGRPKRSCRGQNVIATLGIKPRKPRGRGRGSKVNMGDRLPVMVSPIGPIQTVSMKPEKDSKLNKAKFKLMHKTIEEEVKRQQDQIRIIGQEAEGLEGTDTVKNESCESSILQVALESKRSELVNPQKSSSLTDTITFKHLEVAITKTNFLVRPHVGDNLADNVTLTKRTNVHIDQNDTIIILTDDEDDKSNVQDDEVCYERNPDRKLSDEYKLAEGIEMTESRELEEATEDDDDAGDSEEDRRRQLVKQRKQEAIKKCRAKRMEKLAKAAELKKKRQEQAKLQREARMAAEEAERQAAEKARINRRYGRYGTPKPQISLIDEPVRESGGTVKSPRGLFDPGTEMVKVSQPCIIVVDEDSNQQVLKADSSNNSMPSTSTNPQKYAGESMQVDIEDSSMADQSMGADDLVMMDEETRMSADFRGSRSHTPAKHSIAPVETIVEDSQGSLGTTESGKSKNAKAPRLEVHQESDSHTFTADQLAEYFWNGQGPFMLQEQVAHFLGIKSFKRKYPHVSRRSVEIQERDFLKEQGLASETMCDLGLTAVNAQDILDIMYSDFQDKYEEYCRVQREKQARDFANKQKATQQALKSGYERLDIIEQAVQSAAQWNKQFNKERKDQRKASMDLQNLVVHYPKSKIKPVQTRRIGNYPVALVPGQFTDFYKEFTPTELNNLPLNTMCYDEIKIPVPESESDFSDSSDSDSESSSTSSSSDSECGTDCKECNTHDAASGRGGLNVIRQYPLG</sequence>
<evidence type="ECO:0000256" key="1">
    <source>
        <dbReference type="SAM" id="Coils"/>
    </source>
</evidence>
<feature type="compositionally biased region" description="Basic and acidic residues" evidence="2">
    <location>
        <begin position="1511"/>
        <end position="1525"/>
    </location>
</feature>
<feature type="region of interest" description="Disordered" evidence="2">
    <location>
        <begin position="2464"/>
        <end position="2484"/>
    </location>
</feature>
<feature type="compositionally biased region" description="Acidic residues" evidence="2">
    <location>
        <begin position="1668"/>
        <end position="1679"/>
    </location>
</feature>
<dbReference type="CDD" id="cd21085">
    <property type="entry name" value="WH_NTD_PHF10"/>
    <property type="match status" value="1"/>
</dbReference>
<feature type="compositionally biased region" description="Polar residues" evidence="2">
    <location>
        <begin position="2074"/>
        <end position="2087"/>
    </location>
</feature>
<feature type="region of interest" description="Disordered" evidence="2">
    <location>
        <begin position="1667"/>
        <end position="1872"/>
    </location>
</feature>
<feature type="region of interest" description="Disordered" evidence="2">
    <location>
        <begin position="318"/>
        <end position="338"/>
    </location>
</feature>
<dbReference type="Proteomes" id="UP000625711">
    <property type="component" value="Unassembled WGS sequence"/>
</dbReference>
<feature type="region of interest" description="Disordered" evidence="2">
    <location>
        <begin position="1297"/>
        <end position="1326"/>
    </location>
</feature>
<feature type="compositionally biased region" description="Low complexity" evidence="2">
    <location>
        <begin position="2088"/>
        <end position="2101"/>
    </location>
</feature>
<proteinExistence type="predicted"/>
<accession>A0A834LZU7</accession>
<evidence type="ECO:0000313" key="4">
    <source>
        <dbReference type="Proteomes" id="UP000625711"/>
    </source>
</evidence>
<feature type="region of interest" description="Disordered" evidence="2">
    <location>
        <begin position="1042"/>
        <end position="1061"/>
    </location>
</feature>